<accession>A0ABR1YBZ0</accession>
<proteinExistence type="predicted"/>
<organism evidence="3 4">
    <name type="scientific">Phyllosticta capitalensis</name>
    <dbReference type="NCBI Taxonomy" id="121624"/>
    <lineage>
        <taxon>Eukaryota</taxon>
        <taxon>Fungi</taxon>
        <taxon>Dikarya</taxon>
        <taxon>Ascomycota</taxon>
        <taxon>Pezizomycotina</taxon>
        <taxon>Dothideomycetes</taxon>
        <taxon>Dothideomycetes incertae sedis</taxon>
        <taxon>Botryosphaeriales</taxon>
        <taxon>Phyllostictaceae</taxon>
        <taxon>Phyllosticta</taxon>
    </lineage>
</organism>
<evidence type="ECO:0000256" key="1">
    <source>
        <dbReference type="SAM" id="MobiDB-lite"/>
    </source>
</evidence>
<feature type="region of interest" description="Disordered" evidence="1">
    <location>
        <begin position="237"/>
        <end position="260"/>
    </location>
</feature>
<keyword evidence="2" id="KW-0732">Signal</keyword>
<name>A0ABR1YBZ0_9PEZI</name>
<evidence type="ECO:0000256" key="2">
    <source>
        <dbReference type="SAM" id="SignalP"/>
    </source>
</evidence>
<feature type="chain" id="PRO_5047089508" evidence="2">
    <location>
        <begin position="21"/>
        <end position="484"/>
    </location>
</feature>
<gene>
    <name evidence="3" type="ORF">HDK90DRAFT_544508</name>
</gene>
<evidence type="ECO:0000313" key="4">
    <source>
        <dbReference type="Proteomes" id="UP001492380"/>
    </source>
</evidence>
<reference evidence="3 4" key="1">
    <citation type="submission" date="2024-04" db="EMBL/GenBank/DDBJ databases">
        <title>Phyllosticta paracitricarpa is synonymous to the EU quarantine fungus P. citricarpa based on phylogenomic analyses.</title>
        <authorList>
            <consortium name="Lawrence Berkeley National Laboratory"/>
            <person name="Van Ingen-Buijs V.A."/>
            <person name="Van Westerhoven A.C."/>
            <person name="Haridas S."/>
            <person name="Skiadas P."/>
            <person name="Martin F."/>
            <person name="Groenewald J.Z."/>
            <person name="Crous P.W."/>
            <person name="Seidl M.F."/>
        </authorList>
    </citation>
    <scope>NUCLEOTIDE SEQUENCE [LARGE SCALE GENOMIC DNA]</scope>
    <source>
        <strain evidence="3 4">CBS 123374</strain>
    </source>
</reference>
<keyword evidence="4" id="KW-1185">Reference proteome</keyword>
<dbReference type="Proteomes" id="UP001492380">
    <property type="component" value="Unassembled WGS sequence"/>
</dbReference>
<protein>
    <submittedName>
        <fullName evidence="3">Uncharacterized protein</fullName>
    </submittedName>
</protein>
<dbReference type="EMBL" id="JBBWRZ010000013">
    <property type="protein sequence ID" value="KAK8223965.1"/>
    <property type="molecule type" value="Genomic_DNA"/>
</dbReference>
<evidence type="ECO:0000313" key="3">
    <source>
        <dbReference type="EMBL" id="KAK8223965.1"/>
    </source>
</evidence>
<sequence length="484" mass="53766">MCGIFLAFLLSIGLKTLVASFPVSIHSTEELTTPSDEGGGHPTPLLNLKIEAASSSPNPSTSVPVPAHHLLRSETEREAHRLRPFLGTGLVIRWCGTRRPFLFPGEPGYEDSSAKTACEDCLRKPVRLFAQLTPTPVQVQSCRPLCTPIGPSSPALDLVETLPTQTLKTCSYVHCSMLKSLFSDGGKAFKVEGVRCTRRHHALLAAEKRESRHFGHERRLLPGWSCGKIKEDEYVRSPSIFKDPPPKGESKSLGVPHSQDTPMSARWTSFSMKSCHARTFDVVEVIPDQIHLFSSMEIHGLHKTYLFLLLVADHGHREEKTTIGHSILPPQPVVIAQSCGHKERQTLTQPMAKSSIISRCLLSPNLRALDPSTHPDDINAKWHPTSIWLDERQLEMAQPTNPDGYMRVDDYPLLRRRQPRLAQAAAGWLAGKGKWRWERTNQRQVQIVGRAPQVKPHENGVGQPEGHFPVVSDLKLPLSPELGG</sequence>
<comment type="caution">
    <text evidence="3">The sequence shown here is derived from an EMBL/GenBank/DDBJ whole genome shotgun (WGS) entry which is preliminary data.</text>
</comment>
<feature type="signal peptide" evidence="2">
    <location>
        <begin position="1"/>
        <end position="20"/>
    </location>
</feature>